<gene>
    <name evidence="2" type="ORF">SSFG_01102</name>
</gene>
<organism evidence="2 3">
    <name type="scientific">Streptomyces viridosporus (strain ATCC 14672 / DSM 40746 / JCM 4963 / KCTC 9882 / NRRL B-12104 / FH 1290)</name>
    <name type="common">Streptomyces ghanaensis</name>
    <dbReference type="NCBI Taxonomy" id="566461"/>
    <lineage>
        <taxon>Bacteria</taxon>
        <taxon>Bacillati</taxon>
        <taxon>Actinomycetota</taxon>
        <taxon>Actinomycetes</taxon>
        <taxon>Kitasatosporales</taxon>
        <taxon>Streptomycetaceae</taxon>
        <taxon>Streptomyces</taxon>
    </lineage>
</organism>
<name>D6A4K8_STRV1</name>
<evidence type="ECO:0000313" key="2">
    <source>
        <dbReference type="EMBL" id="EFE65848.2"/>
    </source>
</evidence>
<feature type="region of interest" description="Disordered" evidence="1">
    <location>
        <begin position="1"/>
        <end position="21"/>
    </location>
</feature>
<feature type="compositionally biased region" description="Basic residues" evidence="1">
    <location>
        <begin position="143"/>
        <end position="157"/>
    </location>
</feature>
<accession>D6A4K8</accession>
<evidence type="ECO:0000313" key="3">
    <source>
        <dbReference type="Proteomes" id="UP000003824"/>
    </source>
</evidence>
<dbReference type="AlphaFoldDB" id="D6A4K8"/>
<feature type="region of interest" description="Disordered" evidence="1">
    <location>
        <begin position="134"/>
        <end position="204"/>
    </location>
</feature>
<evidence type="ECO:0000256" key="1">
    <source>
        <dbReference type="SAM" id="MobiDB-lite"/>
    </source>
</evidence>
<dbReference type="Proteomes" id="UP000003824">
    <property type="component" value="Unassembled WGS sequence"/>
</dbReference>
<sequence>MSLTDLLPGRREKPRRKHRADDRIAELEAQHAAELAELRAENVKLWDRQAAADDHFALLAEDVTVTNEAWEQEQQRRLLAEKALQQAEDVIRLRDRRIADLERRVDVGVKAEHVIAKTQELSAEEIRRHCTPRPLWESPLAKPRPHPRLGTAGRRHPAPPGRLDRRPGRMAKAGRGGAQHHTSTPGARHGHDHEEANPLRAAAA</sequence>
<protein>
    <submittedName>
        <fullName evidence="2">Predicted protein</fullName>
    </submittedName>
</protein>
<dbReference type="RefSeq" id="WP_004980683.1">
    <property type="nucleotide sequence ID" value="NZ_DS999641.1"/>
</dbReference>
<dbReference type="EMBL" id="DS999641">
    <property type="protein sequence ID" value="EFE65848.2"/>
    <property type="molecule type" value="Genomic_DNA"/>
</dbReference>
<reference evidence="3" key="1">
    <citation type="submission" date="2008-12" db="EMBL/GenBank/DDBJ databases">
        <title>Annotation of Streptomyces ghanaensis ATCC 14672.</title>
        <authorList>
            <consortium name="The Broad Institute Genome Sequencing Platform"/>
            <consortium name="Broad Institute Microbial Sequencing Center"/>
            <person name="Fischbach M."/>
            <person name="Ward D."/>
            <person name="Young S."/>
            <person name="Kodira C.D."/>
            <person name="Zeng Q."/>
            <person name="Koehrsen M."/>
            <person name="Godfrey P."/>
            <person name="Alvarado L."/>
            <person name="Berlin A.M."/>
            <person name="Borenstein D."/>
            <person name="Chen Z."/>
            <person name="Engels R."/>
            <person name="Freedman E."/>
            <person name="Gellesch M."/>
            <person name="Goldberg J."/>
            <person name="Griggs A."/>
            <person name="Gujja S."/>
            <person name="Heiman D.I."/>
            <person name="Hepburn T.A."/>
            <person name="Howarth C."/>
            <person name="Jen D."/>
            <person name="Larson L."/>
            <person name="Lewis B."/>
            <person name="Mehta T."/>
            <person name="Park D."/>
            <person name="Pearson M."/>
            <person name="Roberts A."/>
            <person name="Saif S."/>
            <person name="Shea T.D."/>
            <person name="Shenoy N."/>
            <person name="Sisk P."/>
            <person name="Stolte C."/>
            <person name="Sykes S.N."/>
            <person name="Walk T."/>
            <person name="White J."/>
            <person name="Yandava C."/>
            <person name="Straight P."/>
            <person name="Clardy J."/>
            <person name="Hung D."/>
            <person name="Kolter R."/>
            <person name="Mekalanos J."/>
            <person name="Walker S."/>
            <person name="Walsh C.T."/>
            <person name="Wieland B.L.C."/>
            <person name="Ilzarbe M."/>
            <person name="Galagan J."/>
            <person name="Nusbaum C."/>
            <person name="Birren B."/>
        </authorList>
    </citation>
    <scope>NUCLEOTIDE SEQUENCE [LARGE SCALE GENOMIC DNA]</scope>
    <source>
        <strain evidence="3">ATCC 14672 / DSM 40746 / JCM 4963 / KCTC 9882 / NRRL B-12104 / FH 1290</strain>
    </source>
</reference>
<proteinExistence type="predicted"/>